<name>A0A975F3S0_9SPIR</name>
<keyword evidence="3 9" id="KW-0479">Metal-binding</keyword>
<dbReference type="Gene3D" id="1.10.1740.10">
    <property type="match status" value="1"/>
</dbReference>
<feature type="domain" description="1-deoxy-D-xylulose 5-phosphate reductoisomerase C-terminal" evidence="11">
    <location>
        <begin position="125"/>
        <end position="208"/>
    </location>
</feature>
<dbReference type="Proteomes" id="UP000671908">
    <property type="component" value="Chromosome"/>
</dbReference>
<feature type="binding site" evidence="9">
    <location>
        <position position="103"/>
    </location>
    <ligand>
        <name>NADPH</name>
        <dbReference type="ChEBI" id="CHEBI:57783"/>
    </ligand>
</feature>
<feature type="binding site" evidence="9">
    <location>
        <position position="178"/>
    </location>
    <ligand>
        <name>1-deoxy-D-xylulose 5-phosphate</name>
        <dbReference type="ChEBI" id="CHEBI:57792"/>
    </ligand>
</feature>
<dbReference type="Pfam" id="PF08436">
    <property type="entry name" value="DXP_redisom_C"/>
    <property type="match status" value="1"/>
</dbReference>
<dbReference type="KEGG" id="tpav:HRQ91_05520"/>
<gene>
    <name evidence="9" type="primary">dxr</name>
    <name evidence="13" type="ORF">HRQ91_05520</name>
</gene>
<organism evidence="13 14">
    <name type="scientific">Treponema parvum</name>
    <dbReference type="NCBI Taxonomy" id="138851"/>
    <lineage>
        <taxon>Bacteria</taxon>
        <taxon>Pseudomonadati</taxon>
        <taxon>Spirochaetota</taxon>
        <taxon>Spirochaetia</taxon>
        <taxon>Spirochaetales</taxon>
        <taxon>Treponemataceae</taxon>
        <taxon>Treponema</taxon>
    </lineage>
</organism>
<evidence type="ECO:0000256" key="9">
    <source>
        <dbReference type="HAMAP-Rule" id="MF_00183"/>
    </source>
</evidence>
<sequence length="361" mass="39922">MKKILVLGCTGSIGKNTLDVIRNMSGEFSAVGLSAHTNIKLLSQLAKEFNCEYSLTSRDGSEGIKKLIDKCRPDIVVNGIAGSAGLEPSKLVLEQGIDLALANKETIVMAAHLVQSLAKKNKCSIIPVDSEHSAVFNLAERYGSENIANIIITASGGPFRTLPKEKLAHIKLEDALKHPTWNMGRKITVDSASLANKGLEVIEACRLFHFPVQKIQVVVHPQSLVHSIIRTKDGVMYAQISEPDMKHPIISALTWPSIIPNYMKKFDLFDIEMTFYKPRSEDFPMLKLAFDAAEKKGGYAIAYNAANEVAVDAFIAGKTGFTDIPRVTRRVLERDWTKEAKDFNDVFAFDRAARRYAEEAL</sequence>
<dbReference type="PANTHER" id="PTHR30525:SF0">
    <property type="entry name" value="1-DEOXY-D-XYLULOSE 5-PHOSPHATE REDUCTOISOMERASE, CHLOROPLASTIC"/>
    <property type="match status" value="1"/>
</dbReference>
<dbReference type="InterPro" id="IPR013512">
    <property type="entry name" value="DXP_reductoisomerase_N"/>
</dbReference>
<proteinExistence type="inferred from homology"/>
<evidence type="ECO:0000256" key="1">
    <source>
        <dbReference type="ARBA" id="ARBA00005094"/>
    </source>
</evidence>
<protein>
    <recommendedName>
        <fullName evidence="9">1-deoxy-D-xylulose 5-phosphate reductoisomerase</fullName>
        <shortName evidence="9">DXP reductoisomerase</shortName>
        <ecNumber evidence="9">1.1.1.267</ecNumber>
    </recommendedName>
    <alternativeName>
        <fullName evidence="9">1-deoxyxylulose-5-phosphate reductoisomerase</fullName>
    </alternativeName>
    <alternativeName>
        <fullName evidence="9">2-C-methyl-D-erythritol 4-phosphate synthase</fullName>
    </alternativeName>
</protein>
<dbReference type="GO" id="GO:0051484">
    <property type="term" value="P:isopentenyl diphosphate biosynthetic process, methylerythritol 4-phosphate pathway involved in terpenoid biosynthetic process"/>
    <property type="evidence" value="ECO:0007669"/>
    <property type="project" value="TreeGrafter"/>
</dbReference>
<feature type="binding site" evidence="9">
    <location>
        <position position="11"/>
    </location>
    <ligand>
        <name>NADPH</name>
        <dbReference type="ChEBI" id="CHEBI:57783"/>
    </ligand>
</feature>
<reference evidence="13 14" key="1">
    <citation type="journal article" date="2021" name="Microbiol. Resour. Announc.">
        <title>Complete Genome Sequences of Three Human Oral Treponema parvum Isolates.</title>
        <authorList>
            <person name="Zeng H."/>
            <person name="Watt R.M."/>
        </authorList>
    </citation>
    <scope>NUCLEOTIDE SEQUENCE [LARGE SCALE GENOMIC DNA]</scope>
    <source>
        <strain evidence="13 14">ATCC 700770</strain>
    </source>
</reference>
<keyword evidence="6 9" id="KW-0464">Manganese</keyword>
<dbReference type="EMBL" id="CP054142">
    <property type="protein sequence ID" value="QTQ13957.1"/>
    <property type="molecule type" value="Genomic_DNA"/>
</dbReference>
<feature type="binding site" evidence="9">
    <location>
        <position position="131"/>
    </location>
    <ligand>
        <name>Mn(2+)</name>
        <dbReference type="ChEBI" id="CHEBI:29035"/>
    </ligand>
</feature>
<dbReference type="HAMAP" id="MF_00183">
    <property type="entry name" value="DXP_reductoisom"/>
    <property type="match status" value="1"/>
</dbReference>
<evidence type="ECO:0000259" key="12">
    <source>
        <dbReference type="Pfam" id="PF13288"/>
    </source>
</evidence>
<dbReference type="SUPFAM" id="SSF55347">
    <property type="entry name" value="Glyceraldehyde-3-phosphate dehydrogenase-like, C-terminal domain"/>
    <property type="match status" value="1"/>
</dbReference>
<evidence type="ECO:0000256" key="5">
    <source>
        <dbReference type="ARBA" id="ARBA00023002"/>
    </source>
</evidence>
<comment type="caution">
    <text evidence="9">Lacks conserved residue(s) required for the propagation of feature annotation.</text>
</comment>
<evidence type="ECO:0000256" key="8">
    <source>
        <dbReference type="ARBA" id="ARBA00048543"/>
    </source>
</evidence>
<evidence type="ECO:0000256" key="6">
    <source>
        <dbReference type="ARBA" id="ARBA00023211"/>
    </source>
</evidence>
<comment type="function">
    <text evidence="9">Catalyzes the NADPH-dependent rearrangement and reduction of 1-deoxy-D-xylulose-5-phosphate (DXP) to 2-C-methyl-D-erythritol 4-phosphate (MEP).</text>
</comment>
<comment type="pathway">
    <text evidence="1 9">Isoprenoid biosynthesis; isopentenyl diphosphate biosynthesis via DXP pathway; isopentenyl diphosphate from 1-deoxy-D-xylulose 5-phosphate: step 1/6.</text>
</comment>
<keyword evidence="4 9" id="KW-0521">NADP</keyword>
<feature type="binding site" evidence="9">
    <location>
        <position position="184"/>
    </location>
    <ligand>
        <name>NADPH</name>
        <dbReference type="ChEBI" id="CHEBI:57783"/>
    </ligand>
</feature>
<feature type="domain" description="1-deoxy-D-xylulose 5-phosphate reductoisomerase N-terminal" evidence="10">
    <location>
        <begin position="4"/>
        <end position="53"/>
    </location>
</feature>
<feature type="binding site" evidence="9">
    <location>
        <position position="13"/>
    </location>
    <ligand>
        <name>NADPH</name>
        <dbReference type="ChEBI" id="CHEBI:57783"/>
    </ligand>
</feature>
<feature type="binding site" evidence="9">
    <location>
        <position position="131"/>
    </location>
    <ligand>
        <name>1-deoxy-D-xylulose 5-phosphate</name>
        <dbReference type="ChEBI" id="CHEBI:57792"/>
    </ligand>
</feature>
<feature type="binding site" evidence="9">
    <location>
        <position position="104"/>
    </location>
    <ligand>
        <name>1-deoxy-D-xylulose 5-phosphate</name>
        <dbReference type="ChEBI" id="CHEBI:57792"/>
    </ligand>
</feature>
<feature type="binding site" evidence="9">
    <location>
        <position position="105"/>
    </location>
    <ligand>
        <name>NADPH</name>
        <dbReference type="ChEBI" id="CHEBI:57783"/>
    </ligand>
</feature>
<feature type="binding site" evidence="9">
    <location>
        <position position="191"/>
    </location>
    <ligand>
        <name>1-deoxy-D-xylulose 5-phosphate</name>
        <dbReference type="ChEBI" id="CHEBI:57792"/>
    </ligand>
</feature>
<dbReference type="AlphaFoldDB" id="A0A975F3S0"/>
<comment type="cofactor">
    <cofactor evidence="9">
        <name>Mg(2+)</name>
        <dbReference type="ChEBI" id="CHEBI:18420"/>
    </cofactor>
    <cofactor evidence="9">
        <name>Mn(2+)</name>
        <dbReference type="ChEBI" id="CHEBI:29035"/>
    </cofactor>
</comment>
<dbReference type="NCBIfam" id="TIGR00243">
    <property type="entry name" value="Dxr"/>
    <property type="match status" value="1"/>
</dbReference>
<dbReference type="Gene3D" id="3.40.50.720">
    <property type="entry name" value="NAD(P)-binding Rossmann-like Domain"/>
    <property type="match status" value="2"/>
</dbReference>
<evidence type="ECO:0000256" key="4">
    <source>
        <dbReference type="ARBA" id="ARBA00022857"/>
    </source>
</evidence>
<feature type="binding site" evidence="9">
    <location>
        <position position="129"/>
    </location>
    <ligand>
        <name>Mn(2+)</name>
        <dbReference type="ChEBI" id="CHEBI:29035"/>
    </ligand>
</feature>
<feature type="binding site" evidence="9">
    <location>
        <position position="12"/>
    </location>
    <ligand>
        <name>NADPH</name>
        <dbReference type="ChEBI" id="CHEBI:57783"/>
    </ligand>
</feature>
<dbReference type="InterPro" id="IPR003821">
    <property type="entry name" value="DXP_reductoisomerase"/>
</dbReference>
<keyword evidence="14" id="KW-1185">Reference proteome</keyword>
<dbReference type="EC" id="1.1.1.267" evidence="9"/>
<dbReference type="PANTHER" id="PTHR30525">
    <property type="entry name" value="1-DEOXY-D-XYLULOSE 5-PHOSPHATE REDUCTOISOMERASE"/>
    <property type="match status" value="1"/>
</dbReference>
<evidence type="ECO:0000256" key="3">
    <source>
        <dbReference type="ARBA" id="ARBA00022723"/>
    </source>
</evidence>
<evidence type="ECO:0000256" key="2">
    <source>
        <dbReference type="ARBA" id="ARBA00006825"/>
    </source>
</evidence>
<dbReference type="InterPro" id="IPR013644">
    <property type="entry name" value="DXP_reductoisomerase_C"/>
</dbReference>
<dbReference type="Pfam" id="PF02670">
    <property type="entry name" value="DXP_reductoisom"/>
    <property type="match status" value="2"/>
</dbReference>
<dbReference type="GO" id="GO:0030604">
    <property type="term" value="F:1-deoxy-D-xylulose-5-phosphate reductoisomerase activity"/>
    <property type="evidence" value="ECO:0007669"/>
    <property type="project" value="UniProtKB-UniRule"/>
</dbReference>
<accession>A0A975F3S0</accession>
<keyword evidence="5 9" id="KW-0560">Oxidoreductase</keyword>
<dbReference type="Pfam" id="PF13288">
    <property type="entry name" value="DXPR_C"/>
    <property type="match status" value="1"/>
</dbReference>
<comment type="similarity">
    <text evidence="2 9">Belongs to the DXR family.</text>
</comment>
<feature type="domain" description="1-deoxy-D-xylulose 5-phosphate reductoisomerase N-terminal" evidence="10">
    <location>
        <begin position="59"/>
        <end position="110"/>
    </location>
</feature>
<dbReference type="InterPro" id="IPR036291">
    <property type="entry name" value="NAD(P)-bd_dom_sf"/>
</dbReference>
<dbReference type="InterPro" id="IPR026877">
    <property type="entry name" value="DXPR_C"/>
</dbReference>
<feature type="domain" description="DXP reductoisomerase C-terminal" evidence="12">
    <location>
        <begin position="241"/>
        <end position="356"/>
    </location>
</feature>
<evidence type="ECO:0000313" key="13">
    <source>
        <dbReference type="EMBL" id="QTQ13957.1"/>
    </source>
</evidence>
<feature type="binding site" evidence="9">
    <location>
        <position position="196"/>
    </location>
    <ligand>
        <name>1-deoxy-D-xylulose 5-phosphate</name>
        <dbReference type="ChEBI" id="CHEBI:57792"/>
    </ligand>
</feature>
<feature type="binding site" evidence="9">
    <location>
        <position position="130"/>
    </location>
    <ligand>
        <name>1-deoxy-D-xylulose 5-phosphate</name>
        <dbReference type="ChEBI" id="CHEBI:57792"/>
    </ligand>
</feature>
<feature type="binding site" evidence="9">
    <location>
        <position position="10"/>
    </location>
    <ligand>
        <name>NADPH</name>
        <dbReference type="ChEBI" id="CHEBI:57783"/>
    </ligand>
</feature>
<feature type="binding site" evidence="9">
    <location>
        <position position="197"/>
    </location>
    <ligand>
        <name>1-deoxy-D-xylulose 5-phosphate</name>
        <dbReference type="ChEBI" id="CHEBI:57792"/>
    </ligand>
</feature>
<feature type="binding site" evidence="9">
    <location>
        <position position="38"/>
    </location>
    <ligand>
        <name>NADPH</name>
        <dbReference type="ChEBI" id="CHEBI:57783"/>
    </ligand>
</feature>
<dbReference type="SUPFAM" id="SSF69055">
    <property type="entry name" value="1-deoxy-D-xylulose-5-phosphate reductoisomerase, C-terminal domain"/>
    <property type="match status" value="1"/>
</dbReference>
<dbReference type="PIRSF" id="PIRSF006205">
    <property type="entry name" value="Dxp_reductismrs"/>
    <property type="match status" value="1"/>
</dbReference>
<feature type="binding site" evidence="9">
    <location>
        <position position="200"/>
    </location>
    <ligand>
        <name>1-deoxy-D-xylulose 5-phosphate</name>
        <dbReference type="ChEBI" id="CHEBI:57792"/>
    </ligand>
</feature>
<dbReference type="InterPro" id="IPR036169">
    <property type="entry name" value="DXPR_C_sf"/>
</dbReference>
<dbReference type="SUPFAM" id="SSF51735">
    <property type="entry name" value="NAD(P)-binding Rossmann-fold domains"/>
    <property type="match status" value="1"/>
</dbReference>
<comment type="catalytic activity">
    <reaction evidence="8">
        <text>2-C-methyl-D-erythritol 4-phosphate + NADP(+) = 1-deoxy-D-xylulose 5-phosphate + NADPH + H(+)</text>
        <dbReference type="Rhea" id="RHEA:13717"/>
        <dbReference type="ChEBI" id="CHEBI:15378"/>
        <dbReference type="ChEBI" id="CHEBI:57783"/>
        <dbReference type="ChEBI" id="CHEBI:57792"/>
        <dbReference type="ChEBI" id="CHEBI:58262"/>
        <dbReference type="ChEBI" id="CHEBI:58349"/>
        <dbReference type="EC" id="1.1.1.267"/>
    </reaction>
    <physiologicalReaction direction="right-to-left" evidence="8">
        <dbReference type="Rhea" id="RHEA:13719"/>
    </physiologicalReaction>
</comment>
<evidence type="ECO:0000259" key="10">
    <source>
        <dbReference type="Pfam" id="PF02670"/>
    </source>
</evidence>
<dbReference type="GO" id="GO:0070402">
    <property type="term" value="F:NADPH binding"/>
    <property type="evidence" value="ECO:0007669"/>
    <property type="project" value="InterPro"/>
</dbReference>
<feature type="binding site" evidence="9">
    <location>
        <position position="155"/>
    </location>
    <ligand>
        <name>1-deoxy-D-xylulose 5-phosphate</name>
        <dbReference type="ChEBI" id="CHEBI:57792"/>
    </ligand>
</feature>
<dbReference type="RefSeq" id="WP_210120626.1">
    <property type="nucleotide sequence ID" value="NZ_CP054142.1"/>
</dbReference>
<dbReference type="GO" id="GO:0030145">
    <property type="term" value="F:manganese ion binding"/>
    <property type="evidence" value="ECO:0007669"/>
    <property type="project" value="TreeGrafter"/>
</dbReference>
<feature type="binding site" evidence="9">
    <location>
        <position position="200"/>
    </location>
    <ligand>
        <name>Mn(2+)</name>
        <dbReference type="ChEBI" id="CHEBI:29035"/>
    </ligand>
</feature>
<keyword evidence="7 9" id="KW-0414">Isoprene biosynthesis</keyword>
<evidence type="ECO:0000313" key="14">
    <source>
        <dbReference type="Proteomes" id="UP000671908"/>
    </source>
</evidence>
<evidence type="ECO:0000256" key="7">
    <source>
        <dbReference type="ARBA" id="ARBA00023229"/>
    </source>
</evidence>
<evidence type="ECO:0000259" key="11">
    <source>
        <dbReference type="Pfam" id="PF08436"/>
    </source>
</evidence>
<keyword evidence="9" id="KW-0460">Magnesium</keyword>